<name>A0ABN9KWA5_9NEOB</name>
<evidence type="ECO:0000256" key="3">
    <source>
        <dbReference type="SAM" id="Phobius"/>
    </source>
</evidence>
<keyword evidence="3" id="KW-0812">Transmembrane</keyword>
<keyword evidence="3" id="KW-0472">Membrane</keyword>
<feature type="domain" description="C-type lectin" evidence="4">
    <location>
        <begin position="106"/>
        <end position="212"/>
    </location>
</feature>
<dbReference type="SMART" id="SM00034">
    <property type="entry name" value="CLECT"/>
    <property type="match status" value="1"/>
</dbReference>
<accession>A0ABN9KWA5</accession>
<dbReference type="EMBL" id="CAUEEQ010004130">
    <property type="protein sequence ID" value="CAJ0926718.1"/>
    <property type="molecule type" value="Genomic_DNA"/>
</dbReference>
<reference evidence="5" key="1">
    <citation type="submission" date="2023-07" db="EMBL/GenBank/DDBJ databases">
        <authorList>
            <person name="Stuckert A."/>
        </authorList>
    </citation>
    <scope>NUCLEOTIDE SEQUENCE</scope>
</reference>
<dbReference type="InterPro" id="IPR016187">
    <property type="entry name" value="CTDL_fold"/>
</dbReference>
<feature type="transmembrane region" description="Helical" evidence="3">
    <location>
        <begin position="64"/>
        <end position="89"/>
    </location>
</feature>
<gene>
    <name evidence="5" type="ORF">RIMI_LOCUS2857457</name>
</gene>
<dbReference type="Proteomes" id="UP001176940">
    <property type="component" value="Unassembled WGS sequence"/>
</dbReference>
<evidence type="ECO:0000313" key="6">
    <source>
        <dbReference type="Proteomes" id="UP001176940"/>
    </source>
</evidence>
<keyword evidence="6" id="KW-1185">Reference proteome</keyword>
<dbReference type="InterPro" id="IPR051527">
    <property type="entry name" value="KLR_subfamily_B"/>
</dbReference>
<evidence type="ECO:0000259" key="4">
    <source>
        <dbReference type="PROSITE" id="PS50041"/>
    </source>
</evidence>
<evidence type="ECO:0000313" key="5">
    <source>
        <dbReference type="EMBL" id="CAJ0926718.1"/>
    </source>
</evidence>
<keyword evidence="2" id="KW-1015">Disulfide bond</keyword>
<evidence type="ECO:0000256" key="2">
    <source>
        <dbReference type="ARBA" id="ARBA00023157"/>
    </source>
</evidence>
<dbReference type="Pfam" id="PF00059">
    <property type="entry name" value="Lectin_C"/>
    <property type="match status" value="1"/>
</dbReference>
<dbReference type="SUPFAM" id="SSF56436">
    <property type="entry name" value="C-type lectin-like"/>
    <property type="match status" value="1"/>
</dbReference>
<dbReference type="InterPro" id="IPR001304">
    <property type="entry name" value="C-type_lectin-like"/>
</dbReference>
<dbReference type="PROSITE" id="PS50041">
    <property type="entry name" value="C_TYPE_LECTIN_2"/>
    <property type="match status" value="1"/>
</dbReference>
<dbReference type="PANTHER" id="PTHR46784">
    <property type="entry name" value="KILLER CELL LECTIN-LIKE RECEPTOR SUBFAMILY B MEMBER 1"/>
    <property type="match status" value="1"/>
</dbReference>
<proteinExistence type="predicted"/>
<dbReference type="Gene3D" id="3.10.100.10">
    <property type="entry name" value="Mannose-Binding Protein A, subunit A"/>
    <property type="match status" value="1"/>
</dbReference>
<sequence>MDMFVKTRLGPTGCLAPWRCSEKPGCDLPVSWPTRMDCHLPKLVVASSVCVPQSRCVKSWIQKYSVPIICFLVVGLIVFFAVFLPVYLLRTCPPVHPACPNKWTRSNEKCFFVSQATKDWNSSLEFCKSDGGTLLPAGNEMLQEIGSLHNLVGNDYWIGLNKDTDSEEWKQLNGSVWPWPIKHDHPKMSCSCINSGEYVALDCFTSRHWICVKSL</sequence>
<protein>
    <recommendedName>
        <fullName evidence="4">C-type lectin domain-containing protein</fullName>
    </recommendedName>
</protein>
<keyword evidence="1 3" id="KW-1133">Transmembrane helix</keyword>
<organism evidence="5 6">
    <name type="scientific">Ranitomeya imitator</name>
    <name type="common">mimic poison frog</name>
    <dbReference type="NCBI Taxonomy" id="111125"/>
    <lineage>
        <taxon>Eukaryota</taxon>
        <taxon>Metazoa</taxon>
        <taxon>Chordata</taxon>
        <taxon>Craniata</taxon>
        <taxon>Vertebrata</taxon>
        <taxon>Euteleostomi</taxon>
        <taxon>Amphibia</taxon>
        <taxon>Batrachia</taxon>
        <taxon>Anura</taxon>
        <taxon>Neobatrachia</taxon>
        <taxon>Hyloidea</taxon>
        <taxon>Dendrobatidae</taxon>
        <taxon>Dendrobatinae</taxon>
        <taxon>Ranitomeya</taxon>
    </lineage>
</organism>
<dbReference type="InterPro" id="IPR016186">
    <property type="entry name" value="C-type_lectin-like/link_sf"/>
</dbReference>
<evidence type="ECO:0000256" key="1">
    <source>
        <dbReference type="ARBA" id="ARBA00022989"/>
    </source>
</evidence>
<comment type="caution">
    <text evidence="5">The sequence shown here is derived from an EMBL/GenBank/DDBJ whole genome shotgun (WGS) entry which is preliminary data.</text>
</comment>
<dbReference type="PANTHER" id="PTHR46784:SF1">
    <property type="entry name" value="KILLER CELL LECTIN-LIKE RECEPTOR SUBFAMILY B MEMBER 1"/>
    <property type="match status" value="1"/>
</dbReference>